<dbReference type="InterPro" id="IPR021727">
    <property type="entry name" value="DUF3299"/>
</dbReference>
<evidence type="ECO:0008006" key="3">
    <source>
        <dbReference type="Google" id="ProtNLM"/>
    </source>
</evidence>
<proteinExistence type="predicted"/>
<dbReference type="AlphaFoldDB" id="A0AAP7GS99"/>
<evidence type="ECO:0000313" key="2">
    <source>
        <dbReference type="Proteomes" id="UP000092125"/>
    </source>
</evidence>
<dbReference type="Proteomes" id="UP000092125">
    <property type="component" value="Unassembled WGS sequence"/>
</dbReference>
<protein>
    <recommendedName>
        <fullName evidence="3">DUF3299 domain-containing protein</fullName>
    </recommendedName>
</protein>
<gene>
    <name evidence="1" type="ORF">A9K56_11585</name>
</gene>
<sequence>MRRLGGLPVLLMLVACERPVDTGVQALPPSVADQGAATVEEQELDWLQMMPADELAALERGEGPEVEHNGSRRMPQFGTFRTVDAVLQRPVRLPGYVVPLASTAEGRLSEFLFVPYYGACIHVPPPPPNQIVHVVLDRAIEMPDMYAPFFLAGNLHAERLDDELAGSAYSMRDARLKPYAP</sequence>
<name>A0AAP7GS99_STEMA</name>
<dbReference type="EMBL" id="LYVI01000006">
    <property type="protein sequence ID" value="OBU61325.1"/>
    <property type="molecule type" value="Genomic_DNA"/>
</dbReference>
<organism evidence="1 2">
    <name type="scientific">Stenotrophomonas maltophilia</name>
    <name type="common">Pseudomonas maltophilia</name>
    <name type="synonym">Xanthomonas maltophilia</name>
    <dbReference type="NCBI Taxonomy" id="40324"/>
    <lineage>
        <taxon>Bacteria</taxon>
        <taxon>Pseudomonadati</taxon>
        <taxon>Pseudomonadota</taxon>
        <taxon>Gammaproteobacteria</taxon>
        <taxon>Lysobacterales</taxon>
        <taxon>Lysobacteraceae</taxon>
        <taxon>Stenotrophomonas</taxon>
        <taxon>Stenotrophomonas maltophilia group</taxon>
    </lineage>
</organism>
<reference evidence="1 2" key="1">
    <citation type="submission" date="2016-05" db="EMBL/GenBank/DDBJ databases">
        <title>Draft Genome Sequences of Stenotrophomonas maltophilia Strains Sm32COP, Sm41DVV, Sm46PAILV, SmF3, SmF22, SmSOFb1 and SmCVFa1, Isolated from Different Manures, in France.</title>
        <authorList>
            <person name="Nazaret S."/>
            <person name="Bodilis J."/>
        </authorList>
    </citation>
    <scope>NUCLEOTIDE SEQUENCE [LARGE SCALE GENOMIC DNA]</scope>
    <source>
        <strain evidence="1 2">Sm41DVV</strain>
    </source>
</reference>
<dbReference type="RefSeq" id="WP_065182331.1">
    <property type="nucleotide sequence ID" value="NZ_JAXAXT010000001.1"/>
</dbReference>
<comment type="caution">
    <text evidence="1">The sequence shown here is derived from an EMBL/GenBank/DDBJ whole genome shotgun (WGS) entry which is preliminary data.</text>
</comment>
<evidence type="ECO:0000313" key="1">
    <source>
        <dbReference type="EMBL" id="OBU61325.1"/>
    </source>
</evidence>
<dbReference type="Gene3D" id="2.40.50.870">
    <property type="entry name" value="Protein of unknown function (DUF3299)"/>
    <property type="match status" value="1"/>
</dbReference>
<accession>A0AAP7GS99</accession>
<dbReference type="PROSITE" id="PS51257">
    <property type="entry name" value="PROKAR_LIPOPROTEIN"/>
    <property type="match status" value="1"/>
</dbReference>
<dbReference type="Pfam" id="PF11736">
    <property type="entry name" value="DUF3299"/>
    <property type="match status" value="1"/>
</dbReference>